<gene>
    <name evidence="2" type="ORF">SAMN05660477_00679</name>
</gene>
<sequence>MKVNLRYFGLIIFLVFSNLFIINSCSDRAETVSCFPQSQINVSINTNLPLYYPVTIQGGWVYVNEVGAGTRGLIIANTANGYKVYDRNAPHICPDGDSTVLRVKDNTTIVCDKDGAEWMLNGTPINDKSKGLPPKTYPFHYEPSTGVISIYY</sequence>
<keyword evidence="1" id="KW-0812">Transmembrane</keyword>
<organism evidence="2 3">
    <name type="scientific">Soonwooa buanensis</name>
    <dbReference type="NCBI Taxonomy" id="619805"/>
    <lineage>
        <taxon>Bacteria</taxon>
        <taxon>Pseudomonadati</taxon>
        <taxon>Bacteroidota</taxon>
        <taxon>Flavobacteriia</taxon>
        <taxon>Flavobacteriales</taxon>
        <taxon>Weeksellaceae</taxon>
        <taxon>Chryseobacterium group</taxon>
        <taxon>Soonwooa</taxon>
    </lineage>
</organism>
<dbReference type="Proteomes" id="UP000191112">
    <property type="component" value="Unassembled WGS sequence"/>
</dbReference>
<keyword evidence="1" id="KW-1133">Transmembrane helix</keyword>
<reference evidence="2 3" key="1">
    <citation type="submission" date="2017-02" db="EMBL/GenBank/DDBJ databases">
        <authorList>
            <person name="Peterson S.W."/>
        </authorList>
    </citation>
    <scope>NUCLEOTIDE SEQUENCE [LARGE SCALE GENOMIC DNA]</scope>
    <source>
        <strain evidence="2 3">DSM 22323</strain>
    </source>
</reference>
<evidence type="ECO:0000256" key="1">
    <source>
        <dbReference type="SAM" id="Phobius"/>
    </source>
</evidence>
<feature type="transmembrane region" description="Helical" evidence="1">
    <location>
        <begin position="7"/>
        <end position="24"/>
    </location>
</feature>
<name>A0A1T5DF60_9FLAO</name>
<accession>A0A1T5DF60</accession>
<dbReference type="AlphaFoldDB" id="A0A1T5DF60"/>
<protein>
    <recommendedName>
        <fullName evidence="4">Ferredoxin subunit of nitrite reductase or a ring-hydroxylating dioxygenase</fullName>
    </recommendedName>
</protein>
<keyword evidence="3" id="KW-1185">Reference proteome</keyword>
<evidence type="ECO:0008006" key="4">
    <source>
        <dbReference type="Google" id="ProtNLM"/>
    </source>
</evidence>
<dbReference type="STRING" id="619805.SAMN05660477_00679"/>
<proteinExistence type="predicted"/>
<dbReference type="RefSeq" id="WP_079665971.1">
    <property type="nucleotide sequence ID" value="NZ_FUYZ01000002.1"/>
</dbReference>
<evidence type="ECO:0000313" key="2">
    <source>
        <dbReference type="EMBL" id="SKB70344.1"/>
    </source>
</evidence>
<keyword evidence="1" id="KW-0472">Membrane</keyword>
<dbReference type="EMBL" id="FUYZ01000002">
    <property type="protein sequence ID" value="SKB70344.1"/>
    <property type="molecule type" value="Genomic_DNA"/>
</dbReference>
<evidence type="ECO:0000313" key="3">
    <source>
        <dbReference type="Proteomes" id="UP000191112"/>
    </source>
</evidence>